<keyword evidence="3" id="KW-0732">Signal</keyword>
<comment type="caution">
    <text evidence="4">The sequence shown here is derived from an EMBL/GenBank/DDBJ whole genome shotgun (WGS) entry which is preliminary data.</text>
</comment>
<evidence type="ECO:0000256" key="2">
    <source>
        <dbReference type="SAM" id="Phobius"/>
    </source>
</evidence>
<keyword evidence="2" id="KW-0472">Membrane</keyword>
<dbReference type="GO" id="GO:0005576">
    <property type="term" value="C:extracellular region"/>
    <property type="evidence" value="ECO:0007669"/>
    <property type="project" value="TreeGrafter"/>
</dbReference>
<dbReference type="STRING" id="44941.A0A397TUG4"/>
<evidence type="ECO:0000256" key="1">
    <source>
        <dbReference type="SAM" id="MobiDB-lite"/>
    </source>
</evidence>
<dbReference type="Proteomes" id="UP000266673">
    <property type="component" value="Unassembled WGS sequence"/>
</dbReference>
<feature type="transmembrane region" description="Helical" evidence="2">
    <location>
        <begin position="194"/>
        <end position="212"/>
    </location>
</feature>
<dbReference type="PANTHER" id="PTHR28154">
    <property type="entry name" value="CELL WALL SYNTHESIS PROTEIN KNH1-RELATED"/>
    <property type="match status" value="1"/>
</dbReference>
<feature type="chain" id="PRO_5017380887" description="Ser-Thr-rich glycosyl-phosphatidyl-inositol-anchored membrane family-domain-containing protein" evidence="3">
    <location>
        <begin position="20"/>
        <end position="216"/>
    </location>
</feature>
<evidence type="ECO:0008006" key="6">
    <source>
        <dbReference type="Google" id="ProtNLM"/>
    </source>
</evidence>
<dbReference type="EMBL" id="QKWP01003357">
    <property type="protein sequence ID" value="RIB01061.1"/>
    <property type="molecule type" value="Genomic_DNA"/>
</dbReference>
<dbReference type="GO" id="GO:0006078">
    <property type="term" value="P:(1-&gt;6)-beta-D-glucan biosynthetic process"/>
    <property type="evidence" value="ECO:0007669"/>
    <property type="project" value="InterPro"/>
</dbReference>
<gene>
    <name evidence="4" type="ORF">C2G38_2256373</name>
</gene>
<evidence type="ECO:0000313" key="4">
    <source>
        <dbReference type="EMBL" id="RIB01061.1"/>
    </source>
</evidence>
<feature type="compositionally biased region" description="Polar residues" evidence="1">
    <location>
        <begin position="174"/>
        <end position="190"/>
    </location>
</feature>
<keyword evidence="2" id="KW-1133">Transmembrane helix</keyword>
<evidence type="ECO:0000313" key="5">
    <source>
        <dbReference type="Proteomes" id="UP000266673"/>
    </source>
</evidence>
<proteinExistence type="predicted"/>
<name>A0A397TUG4_9GLOM</name>
<dbReference type="GO" id="GO:0042546">
    <property type="term" value="P:cell wall biogenesis"/>
    <property type="evidence" value="ECO:0007669"/>
    <property type="project" value="InterPro"/>
</dbReference>
<dbReference type="GO" id="GO:0031505">
    <property type="term" value="P:fungal-type cell wall organization"/>
    <property type="evidence" value="ECO:0007669"/>
    <property type="project" value="TreeGrafter"/>
</dbReference>
<dbReference type="PANTHER" id="PTHR28154:SF1">
    <property type="entry name" value="CELL WALL SYNTHESIS PROTEIN KNH1-RELATED"/>
    <property type="match status" value="1"/>
</dbReference>
<organism evidence="4 5">
    <name type="scientific">Gigaspora rosea</name>
    <dbReference type="NCBI Taxonomy" id="44941"/>
    <lineage>
        <taxon>Eukaryota</taxon>
        <taxon>Fungi</taxon>
        <taxon>Fungi incertae sedis</taxon>
        <taxon>Mucoromycota</taxon>
        <taxon>Glomeromycotina</taxon>
        <taxon>Glomeromycetes</taxon>
        <taxon>Diversisporales</taxon>
        <taxon>Gigasporaceae</taxon>
        <taxon>Gigaspora</taxon>
    </lineage>
</organism>
<protein>
    <recommendedName>
        <fullName evidence="6">Ser-Thr-rich glycosyl-phosphatidyl-inositol-anchored membrane family-domain-containing protein</fullName>
    </recommendedName>
</protein>
<sequence>MKLFTVLLCICFFISTTYAGCGIKTPFGTTTWIGGQKGNVTWEEDNTPPLLGELGDIMIDLLVGAHIKVCPLATLVKATDLVFTCTIPANIGPESDVYFVKLYNNNSYVAYSHTFSIRNVSGSIQGFDPKNPSQPGTTDNANNTMESHALGNNNTTNTTTTPSNQPPTSNNSPAKSTTANAPSSTTKTSNANSLMVYPTFVGLSLVIINFALSHVL</sequence>
<dbReference type="OrthoDB" id="2432012at2759"/>
<dbReference type="AlphaFoldDB" id="A0A397TUG4"/>
<feature type="signal peptide" evidence="3">
    <location>
        <begin position="1"/>
        <end position="19"/>
    </location>
</feature>
<keyword evidence="5" id="KW-1185">Reference proteome</keyword>
<dbReference type="InterPro" id="IPR045328">
    <property type="entry name" value="Kre9/Knh1"/>
</dbReference>
<reference evidence="4 5" key="1">
    <citation type="submission" date="2018-06" db="EMBL/GenBank/DDBJ databases">
        <title>Comparative genomics reveals the genomic features of Rhizophagus irregularis, R. cerebriforme, R. diaphanum and Gigaspora rosea, and their symbiotic lifestyle signature.</title>
        <authorList>
            <person name="Morin E."/>
            <person name="San Clemente H."/>
            <person name="Chen E.C.H."/>
            <person name="De La Providencia I."/>
            <person name="Hainaut M."/>
            <person name="Kuo A."/>
            <person name="Kohler A."/>
            <person name="Murat C."/>
            <person name="Tang N."/>
            <person name="Roy S."/>
            <person name="Loubradou J."/>
            <person name="Henrissat B."/>
            <person name="Grigoriev I.V."/>
            <person name="Corradi N."/>
            <person name="Roux C."/>
            <person name="Martin F.M."/>
        </authorList>
    </citation>
    <scope>NUCLEOTIDE SEQUENCE [LARGE SCALE GENOMIC DNA]</scope>
    <source>
        <strain evidence="4 5">DAOM 194757</strain>
    </source>
</reference>
<feature type="compositionally biased region" description="Polar residues" evidence="1">
    <location>
        <begin position="131"/>
        <end position="146"/>
    </location>
</feature>
<evidence type="ECO:0000256" key="3">
    <source>
        <dbReference type="SAM" id="SignalP"/>
    </source>
</evidence>
<accession>A0A397TUG4</accession>
<feature type="compositionally biased region" description="Low complexity" evidence="1">
    <location>
        <begin position="152"/>
        <end position="173"/>
    </location>
</feature>
<keyword evidence="2" id="KW-0812">Transmembrane</keyword>
<feature type="region of interest" description="Disordered" evidence="1">
    <location>
        <begin position="126"/>
        <end position="190"/>
    </location>
</feature>